<keyword evidence="1" id="KW-0732">Signal</keyword>
<sequence>MCNKSHKLIHMKTFKAFIAVLLLFVAWSCSKSESSTENEEQKGDFNIEGVWELRNLTFDETFHIEESQEIIKFVELIVNEGCELMTFEFKPDKSFIVEQYDVTDYNPTEEEVEYVVNCENIDTFTGTWDLQENQLMITTSDDDEPISITVRYESGMMILEDMPLATILPLDGHADFVYKKLGSG</sequence>
<dbReference type="PATRIC" id="fig|1382798.3.peg.1307"/>
<reference evidence="2 3" key="1">
    <citation type="journal article" date="2015" name="Antonie Van Leeuwenhoek">
        <title>Tamlana nanhaiensis sp. nov., isolated from surface seawater collected from the South China Sea.</title>
        <authorList>
            <person name="Liu X."/>
            <person name="Lai Q."/>
            <person name="Du Y."/>
            <person name="Li G."/>
            <person name="Sun F."/>
            <person name="Shao Z."/>
        </authorList>
    </citation>
    <scope>NUCLEOTIDE SEQUENCE [LARGE SCALE GENOMIC DNA]</scope>
    <source>
        <strain evidence="2 3">FHC16</strain>
    </source>
</reference>
<evidence type="ECO:0000313" key="2">
    <source>
        <dbReference type="EMBL" id="KJD31804.1"/>
    </source>
</evidence>
<protein>
    <recommendedName>
        <fullName evidence="4">Lipocalin-like domain-containing protein</fullName>
    </recommendedName>
</protein>
<evidence type="ECO:0000256" key="1">
    <source>
        <dbReference type="SAM" id="SignalP"/>
    </source>
</evidence>
<evidence type="ECO:0008006" key="4">
    <source>
        <dbReference type="Google" id="ProtNLM"/>
    </source>
</evidence>
<proteinExistence type="predicted"/>
<evidence type="ECO:0000313" key="3">
    <source>
        <dbReference type="Proteomes" id="UP000032361"/>
    </source>
</evidence>
<gene>
    <name evidence="2" type="ORF">PK35_13730</name>
</gene>
<accession>A0A0D7VYF0</accession>
<feature type="signal peptide" evidence="1">
    <location>
        <begin position="1"/>
        <end position="31"/>
    </location>
</feature>
<name>A0A0D7VYF0_9FLAO</name>
<comment type="caution">
    <text evidence="2">The sequence shown here is derived from an EMBL/GenBank/DDBJ whole genome shotgun (WGS) entry which is preliminary data.</text>
</comment>
<feature type="chain" id="PRO_5002325089" description="Lipocalin-like domain-containing protein" evidence="1">
    <location>
        <begin position="32"/>
        <end position="184"/>
    </location>
</feature>
<keyword evidence="3" id="KW-1185">Reference proteome</keyword>
<dbReference type="EMBL" id="JTDV01000013">
    <property type="protein sequence ID" value="KJD31804.1"/>
    <property type="molecule type" value="Genomic_DNA"/>
</dbReference>
<dbReference type="AlphaFoldDB" id="A0A0D7VYF0"/>
<organism evidence="2 3">
    <name type="scientific">Neotamlana nanhaiensis</name>
    <dbReference type="NCBI Taxonomy" id="1382798"/>
    <lineage>
        <taxon>Bacteria</taxon>
        <taxon>Pseudomonadati</taxon>
        <taxon>Bacteroidota</taxon>
        <taxon>Flavobacteriia</taxon>
        <taxon>Flavobacteriales</taxon>
        <taxon>Flavobacteriaceae</taxon>
        <taxon>Neotamlana</taxon>
    </lineage>
</organism>
<dbReference type="Proteomes" id="UP000032361">
    <property type="component" value="Unassembled WGS sequence"/>
</dbReference>